<evidence type="ECO:0000313" key="2">
    <source>
        <dbReference type="EMBL" id="TDL17791.1"/>
    </source>
</evidence>
<keyword evidence="3" id="KW-1185">Reference proteome</keyword>
<proteinExistence type="predicted"/>
<feature type="compositionally biased region" description="Polar residues" evidence="1">
    <location>
        <begin position="86"/>
        <end position="96"/>
    </location>
</feature>
<dbReference type="AlphaFoldDB" id="A0A4Y7PRX3"/>
<dbReference type="VEuPathDB" id="FungiDB:BD410DRAFT_807039"/>
<evidence type="ECO:0000256" key="1">
    <source>
        <dbReference type="SAM" id="MobiDB-lite"/>
    </source>
</evidence>
<organism evidence="2 3">
    <name type="scientific">Rickenella mellea</name>
    <dbReference type="NCBI Taxonomy" id="50990"/>
    <lineage>
        <taxon>Eukaryota</taxon>
        <taxon>Fungi</taxon>
        <taxon>Dikarya</taxon>
        <taxon>Basidiomycota</taxon>
        <taxon>Agaricomycotina</taxon>
        <taxon>Agaricomycetes</taxon>
        <taxon>Hymenochaetales</taxon>
        <taxon>Rickenellaceae</taxon>
        <taxon>Rickenella</taxon>
    </lineage>
</organism>
<protein>
    <submittedName>
        <fullName evidence="2">Uncharacterized protein</fullName>
    </submittedName>
</protein>
<dbReference type="Proteomes" id="UP000294933">
    <property type="component" value="Unassembled WGS sequence"/>
</dbReference>
<reference evidence="2 3" key="1">
    <citation type="submission" date="2018-06" db="EMBL/GenBank/DDBJ databases">
        <title>A transcriptomic atlas of mushroom development highlights an independent origin of complex multicellularity.</title>
        <authorList>
            <consortium name="DOE Joint Genome Institute"/>
            <person name="Krizsan K."/>
            <person name="Almasi E."/>
            <person name="Merenyi Z."/>
            <person name="Sahu N."/>
            <person name="Viragh M."/>
            <person name="Koszo T."/>
            <person name="Mondo S."/>
            <person name="Kiss B."/>
            <person name="Balint B."/>
            <person name="Kues U."/>
            <person name="Barry K."/>
            <person name="Hegedus J.C."/>
            <person name="Henrissat B."/>
            <person name="Johnson J."/>
            <person name="Lipzen A."/>
            <person name="Ohm R."/>
            <person name="Nagy I."/>
            <person name="Pangilinan J."/>
            <person name="Yan J."/>
            <person name="Xiong Y."/>
            <person name="Grigoriev I.V."/>
            <person name="Hibbett D.S."/>
            <person name="Nagy L.G."/>
        </authorList>
    </citation>
    <scope>NUCLEOTIDE SEQUENCE [LARGE SCALE GENOMIC DNA]</scope>
    <source>
        <strain evidence="2 3">SZMC22713</strain>
    </source>
</reference>
<gene>
    <name evidence="2" type="ORF">BD410DRAFT_807039</name>
</gene>
<dbReference type="EMBL" id="ML170216">
    <property type="protein sequence ID" value="TDL17791.1"/>
    <property type="molecule type" value="Genomic_DNA"/>
</dbReference>
<feature type="region of interest" description="Disordered" evidence="1">
    <location>
        <begin position="77"/>
        <end position="97"/>
    </location>
</feature>
<name>A0A4Y7PRX3_9AGAM</name>
<accession>A0A4Y7PRX3</accession>
<evidence type="ECO:0000313" key="3">
    <source>
        <dbReference type="Proteomes" id="UP000294933"/>
    </source>
</evidence>
<sequence>MAHQARSVRYSIVRMESILKAQEKCRVGWHGEIWIHIKRTGQVNCVNVFWPLADSVSRRSQQIAIVVEDGEVKTKYDTGAIESGSDARSTSDSPASMNGVPGLPSLAYPLENPGCQFQSGMERRVSGIHGLRRTYLGSIDSTVFALERKVKSIAPDLATPHTMQTVSSQMLGKPRNNIWQGWVLVVVVDDGPDKSCAAITSFPTL</sequence>